<dbReference type="AlphaFoldDB" id="A0A391P177"/>
<dbReference type="SUPFAM" id="SSF51569">
    <property type="entry name" value="Aldolase"/>
    <property type="match status" value="1"/>
</dbReference>
<keyword evidence="3" id="KW-0479">Metal-binding</keyword>
<feature type="binding site" evidence="3">
    <location>
        <position position="104"/>
    </location>
    <ligand>
        <name>Zn(2+)</name>
        <dbReference type="ChEBI" id="CHEBI:29105"/>
        <label>2</label>
    </ligand>
</feature>
<dbReference type="InterPro" id="IPR013785">
    <property type="entry name" value="Aldolase_TIM"/>
</dbReference>
<gene>
    <name evidence="4" type="ORF">KGMB01110_15910</name>
</gene>
<feature type="binding site" evidence="3">
    <location>
        <position position="83"/>
    </location>
    <ligand>
        <name>Zn(2+)</name>
        <dbReference type="ChEBI" id="CHEBI:29105"/>
        <label>1</label>
        <note>catalytic</note>
    </ligand>
</feature>
<evidence type="ECO:0000256" key="2">
    <source>
        <dbReference type="PIRSR" id="PIRSR001359-2"/>
    </source>
</evidence>
<dbReference type="NCBIfam" id="TIGR00167">
    <property type="entry name" value="cbbA"/>
    <property type="match status" value="1"/>
</dbReference>
<feature type="binding site" evidence="2">
    <location>
        <begin position="210"/>
        <end position="212"/>
    </location>
    <ligand>
        <name>dihydroxyacetone phosphate</name>
        <dbReference type="ChEBI" id="CHEBI:57642"/>
    </ligand>
</feature>
<comment type="cofactor">
    <cofactor evidence="3">
        <name>Zn(2+)</name>
        <dbReference type="ChEBI" id="CHEBI:29105"/>
    </cofactor>
    <text evidence="3">Binds 2 Zn(2+) ions per subunit. One is catalytic and the other provides a structural contribution.</text>
</comment>
<protein>
    <submittedName>
        <fullName evidence="4">Fructose-bisphosphate aldolase</fullName>
    </submittedName>
</protein>
<feature type="binding site" evidence="2">
    <location>
        <begin position="231"/>
        <end position="234"/>
    </location>
    <ligand>
        <name>dihydroxyacetone phosphate</name>
        <dbReference type="ChEBI" id="CHEBI:57642"/>
    </ligand>
</feature>
<name>A0A391P177_9FIRM</name>
<dbReference type="GO" id="GO:0005975">
    <property type="term" value="P:carbohydrate metabolic process"/>
    <property type="evidence" value="ECO:0007669"/>
    <property type="project" value="InterPro"/>
</dbReference>
<proteinExistence type="predicted"/>
<evidence type="ECO:0000256" key="1">
    <source>
        <dbReference type="PIRSR" id="PIRSR001359-1"/>
    </source>
</evidence>
<dbReference type="CDD" id="cd00947">
    <property type="entry name" value="TBP_aldolase_IIB"/>
    <property type="match status" value="1"/>
</dbReference>
<dbReference type="PANTHER" id="PTHR30304">
    <property type="entry name" value="D-TAGATOSE-1,6-BISPHOSPHATE ALDOLASE"/>
    <property type="match status" value="1"/>
</dbReference>
<keyword evidence="3" id="KW-0862">Zinc</keyword>
<accession>A0A391P177</accession>
<evidence type="ECO:0000313" key="4">
    <source>
        <dbReference type="EMBL" id="GCA67155.1"/>
    </source>
</evidence>
<evidence type="ECO:0000256" key="3">
    <source>
        <dbReference type="PIRSR" id="PIRSR001359-3"/>
    </source>
</evidence>
<evidence type="ECO:0000313" key="5">
    <source>
        <dbReference type="Proteomes" id="UP000265643"/>
    </source>
</evidence>
<sequence length="276" mass="30353">MLVNSNEILRQASLSTYAIPSPDFFSQNSLKAYIEVAEEFNKPIIIAYSGNFKTNFLTLEDAAVIGRYYAEKAKVPVCLHIDHGYNLDFIKKAIDLGFTSVMIDGSNDSYDVNVKKTKEIVDYAKGKNVSVEAEIGHVGSGQNYENEEENDSIYTDVKECIDFVEATGINSVAVSIGTAHGIYTGGTPKLNFKRLEELKEAMDIPLVLHGSSSSGDANLKKCAELGISKINLFTDIVTGGYKELKASKAENFIDMVADGDEGLKKVLRHYYNLFGK</sequence>
<organism evidence="4 5">
    <name type="scientific">Mediterraneibacter butyricigenes</name>
    <dbReference type="NCBI Taxonomy" id="2316025"/>
    <lineage>
        <taxon>Bacteria</taxon>
        <taxon>Bacillati</taxon>
        <taxon>Bacillota</taxon>
        <taxon>Clostridia</taxon>
        <taxon>Lachnospirales</taxon>
        <taxon>Lachnospiraceae</taxon>
        <taxon>Mediterraneibacter</taxon>
    </lineage>
</organism>
<dbReference type="InterPro" id="IPR050246">
    <property type="entry name" value="Class_II_FBP_aldolase"/>
</dbReference>
<feature type="binding site" evidence="2">
    <location>
        <position position="181"/>
    </location>
    <ligand>
        <name>dihydroxyacetone phosphate</name>
        <dbReference type="ChEBI" id="CHEBI:57642"/>
    </ligand>
</feature>
<dbReference type="GO" id="GO:0008270">
    <property type="term" value="F:zinc ion binding"/>
    <property type="evidence" value="ECO:0007669"/>
    <property type="project" value="InterPro"/>
</dbReference>
<reference evidence="5" key="1">
    <citation type="submission" date="2018-09" db="EMBL/GenBank/DDBJ databases">
        <title>Draft Genome Sequence of Mediterraneibacter sp. KCTC 15684.</title>
        <authorList>
            <person name="Kim J.S."/>
            <person name="Han K.I."/>
            <person name="Suh M.K."/>
            <person name="Lee K.C."/>
            <person name="Eom M.K."/>
            <person name="Lee J.H."/>
            <person name="Park S.H."/>
            <person name="Kang S.W."/>
            <person name="Park J.E."/>
            <person name="Oh B.S."/>
            <person name="Yu S.Y."/>
            <person name="Choi S.H."/>
            <person name="Lee D.H."/>
            <person name="Yoon H."/>
            <person name="Kim B."/>
            <person name="Yang S.J."/>
            <person name="Lee J.S."/>
        </authorList>
    </citation>
    <scope>NUCLEOTIDE SEQUENCE [LARGE SCALE GENOMIC DNA]</scope>
    <source>
        <strain evidence="5">KCTC 15684</strain>
    </source>
</reference>
<dbReference type="InterPro" id="IPR000771">
    <property type="entry name" value="FBA_II"/>
</dbReference>
<dbReference type="PANTHER" id="PTHR30304:SF0">
    <property type="entry name" value="D-TAGATOSE-1,6-BISPHOSPHATE ALDOLASE SUBUNIT GATY-RELATED"/>
    <property type="match status" value="1"/>
</dbReference>
<dbReference type="EMBL" id="BHGK01000001">
    <property type="protein sequence ID" value="GCA67155.1"/>
    <property type="molecule type" value="Genomic_DNA"/>
</dbReference>
<comment type="caution">
    <text evidence="4">The sequence shown here is derived from an EMBL/GenBank/DDBJ whole genome shotgun (WGS) entry which is preliminary data.</text>
</comment>
<feature type="active site" description="Proton donor" evidence="1">
    <location>
        <position position="82"/>
    </location>
</feature>
<dbReference type="Gene3D" id="3.20.20.70">
    <property type="entry name" value="Aldolase class I"/>
    <property type="match status" value="1"/>
</dbReference>
<keyword evidence="5" id="KW-1185">Reference proteome</keyword>
<dbReference type="GO" id="GO:0016832">
    <property type="term" value="F:aldehyde-lyase activity"/>
    <property type="evidence" value="ECO:0007669"/>
    <property type="project" value="InterPro"/>
</dbReference>
<dbReference type="PIRSF" id="PIRSF001359">
    <property type="entry name" value="F_bP_aldolase_II"/>
    <property type="match status" value="1"/>
</dbReference>
<feature type="binding site" evidence="3">
    <location>
        <position position="209"/>
    </location>
    <ligand>
        <name>Zn(2+)</name>
        <dbReference type="ChEBI" id="CHEBI:29105"/>
        <label>1</label>
        <note>catalytic</note>
    </ligand>
</feature>
<dbReference type="Pfam" id="PF01116">
    <property type="entry name" value="F_bP_aldolase"/>
    <property type="match status" value="1"/>
</dbReference>
<dbReference type="RefSeq" id="WP_119297983.1">
    <property type="nucleotide sequence ID" value="NZ_BHGK01000001.1"/>
</dbReference>
<dbReference type="Proteomes" id="UP000265643">
    <property type="component" value="Unassembled WGS sequence"/>
</dbReference>
<feature type="binding site" evidence="3">
    <location>
        <position position="180"/>
    </location>
    <ligand>
        <name>Zn(2+)</name>
        <dbReference type="ChEBI" id="CHEBI:29105"/>
        <label>1</label>
        <note>catalytic</note>
    </ligand>
</feature>
<feature type="binding site" evidence="3">
    <location>
        <position position="134"/>
    </location>
    <ligand>
        <name>Zn(2+)</name>
        <dbReference type="ChEBI" id="CHEBI:29105"/>
        <label>2</label>
    </ligand>
</feature>